<dbReference type="OrthoDB" id="695988at2759"/>
<accession>A0A8J5WZY0</accession>
<sequence>MAIHLGNTNSCIAGYDGVVEAEANYYQFCIPSWVAVVDDDTIISGEATMNRAAVSPGSAISGFMRFLHSRHLSFKFVILAWSNASWVRN</sequence>
<gene>
    <name evidence="1" type="ORF">GUJ93_ZPchr0013g35515</name>
</gene>
<dbReference type="EMBL" id="JAAALK010000079">
    <property type="protein sequence ID" value="KAG8100553.1"/>
    <property type="molecule type" value="Genomic_DNA"/>
</dbReference>
<evidence type="ECO:0000313" key="2">
    <source>
        <dbReference type="Proteomes" id="UP000729402"/>
    </source>
</evidence>
<name>A0A8J5WZY0_ZIZPA</name>
<dbReference type="Proteomes" id="UP000729402">
    <property type="component" value="Unassembled WGS sequence"/>
</dbReference>
<dbReference type="AlphaFoldDB" id="A0A8J5WZY0"/>
<comment type="caution">
    <text evidence="1">The sequence shown here is derived from an EMBL/GenBank/DDBJ whole genome shotgun (WGS) entry which is preliminary data.</text>
</comment>
<keyword evidence="2" id="KW-1185">Reference proteome</keyword>
<protein>
    <submittedName>
        <fullName evidence="1">Uncharacterized protein</fullName>
    </submittedName>
</protein>
<reference evidence="1" key="2">
    <citation type="submission" date="2021-02" db="EMBL/GenBank/DDBJ databases">
        <authorList>
            <person name="Kimball J.A."/>
            <person name="Haas M.W."/>
            <person name="Macchietto M."/>
            <person name="Kono T."/>
            <person name="Duquette J."/>
            <person name="Shao M."/>
        </authorList>
    </citation>
    <scope>NUCLEOTIDE SEQUENCE</scope>
    <source>
        <tissue evidence="1">Fresh leaf tissue</tissue>
    </source>
</reference>
<organism evidence="1 2">
    <name type="scientific">Zizania palustris</name>
    <name type="common">Northern wild rice</name>
    <dbReference type="NCBI Taxonomy" id="103762"/>
    <lineage>
        <taxon>Eukaryota</taxon>
        <taxon>Viridiplantae</taxon>
        <taxon>Streptophyta</taxon>
        <taxon>Embryophyta</taxon>
        <taxon>Tracheophyta</taxon>
        <taxon>Spermatophyta</taxon>
        <taxon>Magnoliopsida</taxon>
        <taxon>Liliopsida</taxon>
        <taxon>Poales</taxon>
        <taxon>Poaceae</taxon>
        <taxon>BOP clade</taxon>
        <taxon>Oryzoideae</taxon>
        <taxon>Oryzeae</taxon>
        <taxon>Zizaniinae</taxon>
        <taxon>Zizania</taxon>
    </lineage>
</organism>
<reference evidence="1" key="1">
    <citation type="journal article" date="2021" name="bioRxiv">
        <title>Whole Genome Assembly and Annotation of Northern Wild Rice, Zizania palustris L., Supports a Whole Genome Duplication in the Zizania Genus.</title>
        <authorList>
            <person name="Haas M."/>
            <person name="Kono T."/>
            <person name="Macchietto M."/>
            <person name="Millas R."/>
            <person name="McGilp L."/>
            <person name="Shao M."/>
            <person name="Duquette J."/>
            <person name="Hirsch C.N."/>
            <person name="Kimball J."/>
        </authorList>
    </citation>
    <scope>NUCLEOTIDE SEQUENCE</scope>
    <source>
        <tissue evidence="1">Fresh leaf tissue</tissue>
    </source>
</reference>
<evidence type="ECO:0000313" key="1">
    <source>
        <dbReference type="EMBL" id="KAG8100553.1"/>
    </source>
</evidence>
<proteinExistence type="predicted"/>